<comment type="caution">
    <text evidence="2">The sequence shown here is derived from an EMBL/GenBank/DDBJ whole genome shotgun (WGS) entry which is preliminary data.</text>
</comment>
<proteinExistence type="predicted"/>
<accession>A0A8J7HJC6</accession>
<dbReference type="Proteomes" id="UP000599391">
    <property type="component" value="Unassembled WGS sequence"/>
</dbReference>
<protein>
    <submittedName>
        <fullName evidence="2">Uncharacterized protein</fullName>
    </submittedName>
</protein>
<name>A0A8J7HJC6_9CYAN</name>
<keyword evidence="1" id="KW-0812">Transmembrane</keyword>
<sequence>MEQLTRSILFTVVAIAKQLFFEICVILINSVKIQKFSINFVKYHKPINDEKRRKMKIQESTASRELKYLNKPAICCISKELAIN</sequence>
<reference evidence="2 3" key="1">
    <citation type="journal article" date="2021" name="Int. J. Syst. Evol. Microbiol.">
        <title>Amazonocrinis nigriterrae gen. nov., sp. nov., Atlanticothrix silvestris gen. nov., sp. nov. and Dendronalium phyllosphericum gen. nov., sp. nov., nostocacean cyanobacteria from Brazilian environments.</title>
        <authorList>
            <person name="Alvarenga D.O."/>
            <person name="Andreote A.P.D."/>
            <person name="Branco L.H.Z."/>
            <person name="Delbaje E."/>
            <person name="Cruz R.B."/>
            <person name="Varani A.M."/>
            <person name="Fiore M.F."/>
        </authorList>
    </citation>
    <scope>NUCLEOTIDE SEQUENCE [LARGE SCALE GENOMIC DNA]</scope>
    <source>
        <strain evidence="2 3">CENA357</strain>
    </source>
</reference>
<organism evidence="2 3">
    <name type="scientific">Atlanticothrix silvestris CENA357</name>
    <dbReference type="NCBI Taxonomy" id="1725252"/>
    <lineage>
        <taxon>Bacteria</taxon>
        <taxon>Bacillati</taxon>
        <taxon>Cyanobacteriota</taxon>
        <taxon>Cyanophyceae</taxon>
        <taxon>Nostocales</taxon>
        <taxon>Nodulariaceae</taxon>
        <taxon>Atlanticothrix</taxon>
        <taxon>Atlanticothrix silvestris</taxon>
    </lineage>
</organism>
<keyword evidence="3" id="KW-1185">Reference proteome</keyword>
<dbReference type="EMBL" id="JAECZB010000039">
    <property type="protein sequence ID" value="MBH8553656.1"/>
    <property type="molecule type" value="Genomic_DNA"/>
</dbReference>
<evidence type="ECO:0000256" key="1">
    <source>
        <dbReference type="SAM" id="Phobius"/>
    </source>
</evidence>
<keyword evidence="1" id="KW-1133">Transmembrane helix</keyword>
<gene>
    <name evidence="2" type="ORF">I8751_15010</name>
</gene>
<evidence type="ECO:0000313" key="2">
    <source>
        <dbReference type="EMBL" id="MBH8553656.1"/>
    </source>
</evidence>
<evidence type="ECO:0000313" key="3">
    <source>
        <dbReference type="Proteomes" id="UP000599391"/>
    </source>
</evidence>
<feature type="transmembrane region" description="Helical" evidence="1">
    <location>
        <begin position="6"/>
        <end position="28"/>
    </location>
</feature>
<dbReference type="RefSeq" id="WP_214439931.1">
    <property type="nucleotide sequence ID" value="NZ_JAECZB010000039.1"/>
</dbReference>
<keyword evidence="1" id="KW-0472">Membrane</keyword>
<dbReference type="AlphaFoldDB" id="A0A8J7HJC6"/>